<dbReference type="InterPro" id="IPR019464">
    <property type="entry name" value="ELL_N"/>
</dbReference>
<keyword evidence="3" id="KW-0805">Transcription regulation</keyword>
<name>A0AAE0YMA5_9GAST</name>
<evidence type="ECO:0000256" key="7">
    <source>
        <dbReference type="SAM" id="MobiDB-lite"/>
    </source>
</evidence>
<dbReference type="InterPro" id="IPR010844">
    <property type="entry name" value="Occludin_ELL"/>
</dbReference>
<evidence type="ECO:0000313" key="9">
    <source>
        <dbReference type="EMBL" id="KAK3750684.1"/>
    </source>
</evidence>
<dbReference type="SUPFAM" id="SSF144292">
    <property type="entry name" value="occludin/ELL-like"/>
    <property type="match status" value="1"/>
</dbReference>
<keyword evidence="10" id="KW-1185">Reference proteome</keyword>
<comment type="subcellular location">
    <subcellularLocation>
        <location evidence="1">Nucleus</location>
    </subcellularLocation>
</comment>
<dbReference type="PANTHER" id="PTHR23288:SF17">
    <property type="entry name" value="RNA POLYMERASE II ELONGATION FACTOR ELL"/>
    <property type="match status" value="1"/>
</dbReference>
<feature type="compositionally biased region" description="Polar residues" evidence="7">
    <location>
        <begin position="348"/>
        <end position="375"/>
    </location>
</feature>
<comment type="similarity">
    <text evidence="2 6">Belongs to the ELL/occludin family.</text>
</comment>
<sequence length="551" mass="61542">MATLVEGREYGLASNSSADEDQTIIHFKLTDAALKTLENYSRVKDGKASIQFQGNQGVISIPSHRGNHGQTFQISLSAIQGDQNGSFDCIQQKSKNGSSSLESLGTMSYRVAVHATDDVYDRTRARMTMAEEESKKVCTKEIKPGGRFIGKKVKKVLPPGSLRIPPPTSKPPGVVSKASGTANNLFGRQGIGHVPSSTHLASLSPKEANSPSLPSLSGFSRHSPTPSNSFSSSNKSSANSNSSSQQSRILMSSTTKQSSGAINMPYRDRVIHLLALRPYKKPELIHRLQKDGIREKDKNSLAAILQQVAVMNKDNSYTLARGGWAYVRLEWPFYSDEDRILVKRNLQQESRANHTSPAVSPASSNPESPGNNQKRSLADDMDDSGPNPSKKKRIAHSERKVVEEKPVSVVKPTLNQQSSPTANRENFDVNADDEGEPDYLREFKQIVDNKQRQMYKFEFNKEYTEYKELHQEVDAVARKFQNLRSKIDQTEEGTPDFEVLKQQVLEEYEAQRSDPKFMERKGRMNYLHHKLGHIKRLIHDFDHKGQAQACS</sequence>
<protein>
    <recommendedName>
        <fullName evidence="8">OCEL domain-containing protein</fullName>
    </recommendedName>
</protein>
<feature type="compositionally biased region" description="Basic and acidic residues" evidence="7">
    <location>
        <begin position="395"/>
        <end position="406"/>
    </location>
</feature>
<proteinExistence type="inferred from homology"/>
<evidence type="ECO:0000256" key="4">
    <source>
        <dbReference type="ARBA" id="ARBA00023163"/>
    </source>
</evidence>
<dbReference type="PANTHER" id="PTHR23288">
    <property type="entry name" value="OCCLUDIN AND RNA POLYMERASE II ELONGATION FACTOR ELL"/>
    <property type="match status" value="1"/>
</dbReference>
<evidence type="ECO:0000256" key="2">
    <source>
        <dbReference type="ARBA" id="ARBA00009171"/>
    </source>
</evidence>
<dbReference type="Pfam" id="PF07303">
    <property type="entry name" value="Occludin_ELL"/>
    <property type="match status" value="1"/>
</dbReference>
<gene>
    <name evidence="9" type="ORF">RRG08_061906</name>
</gene>
<dbReference type="AlphaFoldDB" id="A0AAE0YMA5"/>
<feature type="region of interest" description="Disordered" evidence="7">
    <location>
        <begin position="348"/>
        <end position="435"/>
    </location>
</feature>
<keyword evidence="5" id="KW-0539">Nucleus</keyword>
<feature type="compositionally biased region" description="Low complexity" evidence="7">
    <location>
        <begin position="220"/>
        <end position="253"/>
    </location>
</feature>
<feature type="compositionally biased region" description="Polar residues" evidence="7">
    <location>
        <begin position="195"/>
        <end position="218"/>
    </location>
</feature>
<feature type="region of interest" description="Disordered" evidence="7">
    <location>
        <begin position="157"/>
        <end position="261"/>
    </location>
</feature>
<dbReference type="EMBL" id="JAWDGP010005859">
    <property type="protein sequence ID" value="KAK3750684.1"/>
    <property type="molecule type" value="Genomic_DNA"/>
</dbReference>
<feature type="compositionally biased region" description="Polar residues" evidence="7">
    <location>
        <begin position="413"/>
        <end position="424"/>
    </location>
</feature>
<dbReference type="SUPFAM" id="SSF46785">
    <property type="entry name" value="Winged helix' DNA-binding domain"/>
    <property type="match status" value="1"/>
</dbReference>
<dbReference type="GO" id="GO:0032968">
    <property type="term" value="P:positive regulation of transcription elongation by RNA polymerase II"/>
    <property type="evidence" value="ECO:0007669"/>
    <property type="project" value="TreeGrafter"/>
</dbReference>
<dbReference type="Proteomes" id="UP001283361">
    <property type="component" value="Unassembled WGS sequence"/>
</dbReference>
<evidence type="ECO:0000259" key="8">
    <source>
        <dbReference type="PROSITE" id="PS51980"/>
    </source>
</evidence>
<evidence type="ECO:0000256" key="6">
    <source>
        <dbReference type="PROSITE-ProRule" id="PRU01324"/>
    </source>
</evidence>
<dbReference type="GO" id="GO:0000987">
    <property type="term" value="F:cis-regulatory region sequence-specific DNA binding"/>
    <property type="evidence" value="ECO:0007669"/>
    <property type="project" value="TreeGrafter"/>
</dbReference>
<evidence type="ECO:0000256" key="3">
    <source>
        <dbReference type="ARBA" id="ARBA00023015"/>
    </source>
</evidence>
<evidence type="ECO:0000256" key="5">
    <source>
        <dbReference type="ARBA" id="ARBA00023242"/>
    </source>
</evidence>
<organism evidence="9 10">
    <name type="scientific">Elysia crispata</name>
    <name type="common">lettuce slug</name>
    <dbReference type="NCBI Taxonomy" id="231223"/>
    <lineage>
        <taxon>Eukaryota</taxon>
        <taxon>Metazoa</taxon>
        <taxon>Spiralia</taxon>
        <taxon>Lophotrochozoa</taxon>
        <taxon>Mollusca</taxon>
        <taxon>Gastropoda</taxon>
        <taxon>Heterobranchia</taxon>
        <taxon>Euthyneura</taxon>
        <taxon>Panpulmonata</taxon>
        <taxon>Sacoglossa</taxon>
        <taxon>Placobranchoidea</taxon>
        <taxon>Plakobranchidae</taxon>
        <taxon>Elysia</taxon>
    </lineage>
</organism>
<evidence type="ECO:0000256" key="1">
    <source>
        <dbReference type="ARBA" id="ARBA00004123"/>
    </source>
</evidence>
<keyword evidence="4" id="KW-0804">Transcription</keyword>
<dbReference type="Gene3D" id="1.10.10.2670">
    <property type="entry name" value="E3 ubiquitin-protein ligase"/>
    <property type="match status" value="1"/>
</dbReference>
<dbReference type="GO" id="GO:0042795">
    <property type="term" value="P:snRNA transcription by RNA polymerase II"/>
    <property type="evidence" value="ECO:0007669"/>
    <property type="project" value="TreeGrafter"/>
</dbReference>
<dbReference type="GO" id="GO:0006368">
    <property type="term" value="P:transcription elongation by RNA polymerase II"/>
    <property type="evidence" value="ECO:0007669"/>
    <property type="project" value="InterPro"/>
</dbReference>
<dbReference type="PROSITE" id="PS51980">
    <property type="entry name" value="OCEL"/>
    <property type="match status" value="1"/>
</dbReference>
<dbReference type="InterPro" id="IPR042065">
    <property type="entry name" value="E3_ELL-like"/>
</dbReference>
<feature type="domain" description="OCEL" evidence="8">
    <location>
        <begin position="437"/>
        <end position="546"/>
    </location>
</feature>
<dbReference type="InterPro" id="IPR031176">
    <property type="entry name" value="ELL/occludin"/>
</dbReference>
<dbReference type="GO" id="GO:0008023">
    <property type="term" value="C:transcription elongation factor complex"/>
    <property type="evidence" value="ECO:0007669"/>
    <property type="project" value="InterPro"/>
</dbReference>
<dbReference type="Pfam" id="PF10390">
    <property type="entry name" value="ELL"/>
    <property type="match status" value="1"/>
</dbReference>
<dbReference type="InterPro" id="IPR036390">
    <property type="entry name" value="WH_DNA-bd_sf"/>
</dbReference>
<dbReference type="Gene3D" id="6.10.140.340">
    <property type="match status" value="1"/>
</dbReference>
<evidence type="ECO:0000313" key="10">
    <source>
        <dbReference type="Proteomes" id="UP001283361"/>
    </source>
</evidence>
<accession>A0AAE0YMA5</accession>
<reference evidence="9" key="1">
    <citation type="journal article" date="2023" name="G3 (Bethesda)">
        <title>A reference genome for the long-term kleptoplast-retaining sea slug Elysia crispata morphotype clarki.</title>
        <authorList>
            <person name="Eastman K.E."/>
            <person name="Pendleton A.L."/>
            <person name="Shaikh M.A."/>
            <person name="Suttiyut T."/>
            <person name="Ogas R."/>
            <person name="Tomko P."/>
            <person name="Gavelis G."/>
            <person name="Widhalm J.R."/>
            <person name="Wisecaver J.H."/>
        </authorList>
    </citation>
    <scope>NUCLEOTIDE SEQUENCE</scope>
    <source>
        <strain evidence="9">ECLA1</strain>
    </source>
</reference>
<comment type="caution">
    <text evidence="9">The sequence shown here is derived from an EMBL/GenBank/DDBJ whole genome shotgun (WGS) entry which is preliminary data.</text>
</comment>